<dbReference type="AlphaFoldDB" id="A0AB34GYI9"/>
<reference evidence="2 3" key="1">
    <citation type="submission" date="2022-11" db="EMBL/GenBank/DDBJ databases">
        <title>Whole genome sequence of Eschrichtius robustus ER-17-0199.</title>
        <authorList>
            <person name="Bruniche-Olsen A."/>
            <person name="Black A.N."/>
            <person name="Fields C.J."/>
            <person name="Walden K."/>
            <person name="Dewoody J.A."/>
        </authorList>
    </citation>
    <scope>NUCLEOTIDE SEQUENCE [LARGE SCALE GENOMIC DNA]</scope>
    <source>
        <strain evidence="2">ER-17-0199</strain>
        <tissue evidence="2">Blubber</tissue>
    </source>
</reference>
<comment type="caution">
    <text evidence="2">The sequence shown here is derived from an EMBL/GenBank/DDBJ whole genome shotgun (WGS) entry which is preliminary data.</text>
</comment>
<feature type="compositionally biased region" description="Basic and acidic residues" evidence="1">
    <location>
        <begin position="21"/>
        <end position="37"/>
    </location>
</feature>
<dbReference type="Proteomes" id="UP001159641">
    <property type="component" value="Unassembled WGS sequence"/>
</dbReference>
<organism evidence="2 3">
    <name type="scientific">Eschrichtius robustus</name>
    <name type="common">California gray whale</name>
    <name type="synonym">Eschrichtius gibbosus</name>
    <dbReference type="NCBI Taxonomy" id="9764"/>
    <lineage>
        <taxon>Eukaryota</taxon>
        <taxon>Metazoa</taxon>
        <taxon>Chordata</taxon>
        <taxon>Craniata</taxon>
        <taxon>Vertebrata</taxon>
        <taxon>Euteleostomi</taxon>
        <taxon>Mammalia</taxon>
        <taxon>Eutheria</taxon>
        <taxon>Laurasiatheria</taxon>
        <taxon>Artiodactyla</taxon>
        <taxon>Whippomorpha</taxon>
        <taxon>Cetacea</taxon>
        <taxon>Mysticeti</taxon>
        <taxon>Eschrichtiidae</taxon>
        <taxon>Eschrichtius</taxon>
    </lineage>
</organism>
<evidence type="ECO:0000256" key="1">
    <source>
        <dbReference type="SAM" id="MobiDB-lite"/>
    </source>
</evidence>
<evidence type="ECO:0000313" key="3">
    <source>
        <dbReference type="Proteomes" id="UP001159641"/>
    </source>
</evidence>
<gene>
    <name evidence="2" type="ORF">J1605_008151</name>
</gene>
<feature type="region of interest" description="Disordered" evidence="1">
    <location>
        <begin position="1"/>
        <end position="37"/>
    </location>
</feature>
<protein>
    <submittedName>
        <fullName evidence="2">Uncharacterized protein</fullName>
    </submittedName>
</protein>
<evidence type="ECO:0000313" key="2">
    <source>
        <dbReference type="EMBL" id="KAJ8784499.1"/>
    </source>
</evidence>
<dbReference type="EMBL" id="JAIQCJ010002046">
    <property type="protein sequence ID" value="KAJ8784499.1"/>
    <property type="molecule type" value="Genomic_DNA"/>
</dbReference>
<feature type="region of interest" description="Disordered" evidence="1">
    <location>
        <begin position="50"/>
        <end position="100"/>
    </location>
</feature>
<sequence>MDVLAASSRVEGGGKASDNIPEAHEIGTPMEDARDSRVAKLPSLAPVDKLRTDLQPSHSAQSRDFQAETGLRRPVSGAGGPPAVCERSGRDPGTPIPGSS</sequence>
<name>A0AB34GYI9_ESCRO</name>
<proteinExistence type="predicted"/>
<accession>A0AB34GYI9</accession>
<keyword evidence="3" id="KW-1185">Reference proteome</keyword>
<feature type="compositionally biased region" description="Polar residues" evidence="1">
    <location>
        <begin position="54"/>
        <end position="64"/>
    </location>
</feature>